<evidence type="ECO:0000313" key="14">
    <source>
        <dbReference type="EMBL" id="CAA9407686.1"/>
    </source>
</evidence>
<keyword evidence="12" id="KW-0472">Membrane</keyword>
<evidence type="ECO:0000256" key="5">
    <source>
        <dbReference type="ARBA" id="ARBA00022741"/>
    </source>
</evidence>
<dbReference type="PROSITE" id="PS00108">
    <property type="entry name" value="PROTEIN_KINASE_ST"/>
    <property type="match status" value="1"/>
</dbReference>
<evidence type="ECO:0000256" key="7">
    <source>
        <dbReference type="ARBA" id="ARBA00022840"/>
    </source>
</evidence>
<feature type="transmembrane region" description="Helical" evidence="12">
    <location>
        <begin position="342"/>
        <end position="361"/>
    </location>
</feature>
<dbReference type="InterPro" id="IPR008271">
    <property type="entry name" value="Ser/Thr_kinase_AS"/>
</dbReference>
<dbReference type="FunFam" id="1.10.510.10:FF:000021">
    <property type="entry name" value="Serine/threonine protein kinase"/>
    <property type="match status" value="1"/>
</dbReference>
<dbReference type="Gene3D" id="3.30.200.20">
    <property type="entry name" value="Phosphorylase Kinase, domain 1"/>
    <property type="match status" value="1"/>
</dbReference>
<feature type="binding site" evidence="10">
    <location>
        <position position="87"/>
    </location>
    <ligand>
        <name>ATP</name>
        <dbReference type="ChEBI" id="CHEBI:30616"/>
    </ligand>
</feature>
<organism evidence="14">
    <name type="scientific">uncultured Rubrobacteraceae bacterium</name>
    <dbReference type="NCBI Taxonomy" id="349277"/>
    <lineage>
        <taxon>Bacteria</taxon>
        <taxon>Bacillati</taxon>
        <taxon>Actinomycetota</taxon>
        <taxon>Rubrobacteria</taxon>
        <taxon>Rubrobacterales</taxon>
        <taxon>Rubrobacteraceae</taxon>
        <taxon>environmental samples</taxon>
    </lineage>
</organism>
<evidence type="ECO:0000256" key="11">
    <source>
        <dbReference type="SAM" id="MobiDB-lite"/>
    </source>
</evidence>
<comment type="catalytic activity">
    <reaction evidence="8">
        <text>L-threonyl-[protein] + ATP = O-phospho-L-threonyl-[protein] + ADP + H(+)</text>
        <dbReference type="Rhea" id="RHEA:46608"/>
        <dbReference type="Rhea" id="RHEA-COMP:11060"/>
        <dbReference type="Rhea" id="RHEA-COMP:11605"/>
        <dbReference type="ChEBI" id="CHEBI:15378"/>
        <dbReference type="ChEBI" id="CHEBI:30013"/>
        <dbReference type="ChEBI" id="CHEBI:30616"/>
        <dbReference type="ChEBI" id="CHEBI:61977"/>
        <dbReference type="ChEBI" id="CHEBI:456216"/>
        <dbReference type="EC" id="2.7.11.1"/>
    </reaction>
</comment>
<keyword evidence="12" id="KW-1133">Transmembrane helix</keyword>
<evidence type="ECO:0000256" key="9">
    <source>
        <dbReference type="ARBA" id="ARBA00048679"/>
    </source>
</evidence>
<dbReference type="CDD" id="cd14014">
    <property type="entry name" value="STKc_PknB_like"/>
    <property type="match status" value="1"/>
</dbReference>
<feature type="region of interest" description="Disordered" evidence="11">
    <location>
        <begin position="381"/>
        <end position="422"/>
    </location>
</feature>
<feature type="domain" description="Protein kinase" evidence="13">
    <location>
        <begin position="58"/>
        <end position="326"/>
    </location>
</feature>
<dbReference type="FunFam" id="3.30.200.20:FF:000035">
    <property type="entry name" value="Serine/threonine protein kinase Stk1"/>
    <property type="match status" value="1"/>
</dbReference>
<evidence type="ECO:0000259" key="13">
    <source>
        <dbReference type="PROSITE" id="PS50011"/>
    </source>
</evidence>
<dbReference type="Gene3D" id="1.10.510.10">
    <property type="entry name" value="Transferase(Phosphotransferase) domain 1"/>
    <property type="match status" value="1"/>
</dbReference>
<evidence type="ECO:0000256" key="6">
    <source>
        <dbReference type="ARBA" id="ARBA00022777"/>
    </source>
</evidence>
<evidence type="ECO:0000256" key="4">
    <source>
        <dbReference type="ARBA" id="ARBA00022737"/>
    </source>
</evidence>
<feature type="transmembrane region" description="Helical" evidence="12">
    <location>
        <begin position="12"/>
        <end position="35"/>
    </location>
</feature>
<dbReference type="AlphaFoldDB" id="A0A6J4PDA6"/>
<dbReference type="InterPro" id="IPR011009">
    <property type="entry name" value="Kinase-like_dom_sf"/>
</dbReference>
<evidence type="ECO:0000256" key="2">
    <source>
        <dbReference type="ARBA" id="ARBA00022527"/>
    </source>
</evidence>
<dbReference type="InterPro" id="IPR017441">
    <property type="entry name" value="Protein_kinase_ATP_BS"/>
</dbReference>
<dbReference type="PANTHER" id="PTHR43289">
    <property type="entry name" value="MITOGEN-ACTIVATED PROTEIN KINASE KINASE KINASE 20-RELATED"/>
    <property type="match status" value="1"/>
</dbReference>
<keyword evidence="4" id="KW-0677">Repeat</keyword>
<evidence type="ECO:0000256" key="12">
    <source>
        <dbReference type="SAM" id="Phobius"/>
    </source>
</evidence>
<name>A0A6J4PDA6_9ACTN</name>
<dbReference type="InterPro" id="IPR005543">
    <property type="entry name" value="PASTA_dom"/>
</dbReference>
<dbReference type="CDD" id="cd06577">
    <property type="entry name" value="PASTA_pknB"/>
    <property type="match status" value="1"/>
</dbReference>
<dbReference type="SMART" id="SM00220">
    <property type="entry name" value="S_TKc"/>
    <property type="match status" value="1"/>
</dbReference>
<dbReference type="EC" id="2.7.11.1" evidence="1"/>
<keyword evidence="6 14" id="KW-0418">Kinase</keyword>
<dbReference type="Gene3D" id="3.30.10.20">
    <property type="match status" value="1"/>
</dbReference>
<gene>
    <name evidence="14" type="ORF">AVDCRST_MAG03-1645</name>
</gene>
<dbReference type="PROSITE" id="PS50011">
    <property type="entry name" value="PROTEIN_KINASE_DOM"/>
    <property type="match status" value="1"/>
</dbReference>
<evidence type="ECO:0000256" key="1">
    <source>
        <dbReference type="ARBA" id="ARBA00012513"/>
    </source>
</evidence>
<dbReference type="InterPro" id="IPR000719">
    <property type="entry name" value="Prot_kinase_dom"/>
</dbReference>
<keyword evidence="7 10" id="KW-0067">ATP-binding</keyword>
<keyword evidence="5 10" id="KW-0547">Nucleotide-binding</keyword>
<dbReference type="Pfam" id="PF00069">
    <property type="entry name" value="Pkinase"/>
    <property type="match status" value="1"/>
</dbReference>
<evidence type="ECO:0000256" key="3">
    <source>
        <dbReference type="ARBA" id="ARBA00022679"/>
    </source>
</evidence>
<dbReference type="GO" id="GO:0045717">
    <property type="term" value="P:negative regulation of fatty acid biosynthetic process"/>
    <property type="evidence" value="ECO:0007669"/>
    <property type="project" value="UniProtKB-ARBA"/>
</dbReference>
<keyword evidence="3" id="KW-0808">Transferase</keyword>
<reference evidence="14" key="1">
    <citation type="submission" date="2020-02" db="EMBL/GenBank/DDBJ databases">
        <authorList>
            <person name="Meier V. D."/>
        </authorList>
    </citation>
    <scope>NUCLEOTIDE SEQUENCE</scope>
    <source>
        <strain evidence="14">AVDCRST_MAG03</strain>
    </source>
</reference>
<comment type="catalytic activity">
    <reaction evidence="9">
        <text>L-seryl-[protein] + ATP = O-phospho-L-seryl-[protein] + ADP + H(+)</text>
        <dbReference type="Rhea" id="RHEA:17989"/>
        <dbReference type="Rhea" id="RHEA-COMP:9863"/>
        <dbReference type="Rhea" id="RHEA-COMP:11604"/>
        <dbReference type="ChEBI" id="CHEBI:15378"/>
        <dbReference type="ChEBI" id="CHEBI:29999"/>
        <dbReference type="ChEBI" id="CHEBI:30616"/>
        <dbReference type="ChEBI" id="CHEBI:83421"/>
        <dbReference type="ChEBI" id="CHEBI:456216"/>
        <dbReference type="EC" id="2.7.11.1"/>
    </reaction>
</comment>
<dbReference type="PROSITE" id="PS00107">
    <property type="entry name" value="PROTEIN_KINASE_ATP"/>
    <property type="match status" value="1"/>
</dbReference>
<dbReference type="SUPFAM" id="SSF56112">
    <property type="entry name" value="Protein kinase-like (PK-like)"/>
    <property type="match status" value="1"/>
</dbReference>
<keyword evidence="2 14" id="KW-0723">Serine/threonine-protein kinase</keyword>
<keyword evidence="12" id="KW-0812">Transmembrane</keyword>
<evidence type="ECO:0000256" key="8">
    <source>
        <dbReference type="ARBA" id="ARBA00047899"/>
    </source>
</evidence>
<dbReference type="GO" id="GO:0004674">
    <property type="term" value="F:protein serine/threonine kinase activity"/>
    <property type="evidence" value="ECO:0007669"/>
    <property type="project" value="UniProtKB-KW"/>
</dbReference>
<proteinExistence type="predicted"/>
<accession>A0A6J4PDA6</accession>
<dbReference type="GO" id="GO:0005524">
    <property type="term" value="F:ATP binding"/>
    <property type="evidence" value="ECO:0007669"/>
    <property type="project" value="UniProtKB-UniRule"/>
</dbReference>
<dbReference type="PANTHER" id="PTHR43289:SF6">
    <property type="entry name" value="SERINE_THREONINE-PROTEIN KINASE NEKL-3"/>
    <property type="match status" value="1"/>
</dbReference>
<protein>
    <recommendedName>
        <fullName evidence="1">non-specific serine/threonine protein kinase</fullName>
        <ecNumber evidence="1">2.7.11.1</ecNumber>
    </recommendedName>
</protein>
<evidence type="ECO:0000256" key="10">
    <source>
        <dbReference type="PROSITE-ProRule" id="PRU10141"/>
    </source>
</evidence>
<sequence length="512" mass="54472">MWRPGLTCSLMLGNVVILPAMPFLEDIGGYIIVALQVGMIRGGKTLETSVGTVLSGRYRVQSTLGSGGMAVVYKAQDAILGRSVALKTLHRHYAEVPSFQARFRQEARAMASLDHENIVKVYDISQDGEVPFIVVECVGGRDLGSLLDGQDGGRLEEPVVRRMAGQLLKALSYAHRRGIIHRDIKPSNILLTGEGTVKVADFGIARIIEEDDVAGGEPGEIVGSARYMSPEQLRGENATPESDIYSAGVLLYHCLTGRPPYSGDVKSLARQHMHGEPTPPSLINKNISPGMEAVILKALEKDPKKRYPSAAAMLDDVESEATQPVAAQTGSPKKPAARRRGGLILASVLALLLLLGGWAFASGYVGEPQGGAETALSRVTPVEAQEAPSPPVPAQETAEAPQTVTGAPDEAAVPEEEARPVATATETAAREERAARRALVPVPDVTAYYDYFAADALAASGFDVVYVRDYREGFAARGVTWATEPAAGTLAPEGSTVTVYATPQDLPPRPVF</sequence>
<dbReference type="EMBL" id="CADCUT010000106">
    <property type="protein sequence ID" value="CAA9407686.1"/>
    <property type="molecule type" value="Genomic_DNA"/>
</dbReference>